<gene>
    <name evidence="1" type="primary">ORF69446</name>
</gene>
<feature type="non-terminal residue" evidence="1">
    <location>
        <position position="49"/>
    </location>
</feature>
<name>A0A0B6ZLE8_9EUPU</name>
<dbReference type="EMBL" id="HACG01022367">
    <property type="protein sequence ID" value="CEK69232.1"/>
    <property type="molecule type" value="Transcribed_RNA"/>
</dbReference>
<protein>
    <submittedName>
        <fullName evidence="1">Uncharacterized protein</fullName>
    </submittedName>
</protein>
<organism evidence="1">
    <name type="scientific">Arion vulgaris</name>
    <dbReference type="NCBI Taxonomy" id="1028688"/>
    <lineage>
        <taxon>Eukaryota</taxon>
        <taxon>Metazoa</taxon>
        <taxon>Spiralia</taxon>
        <taxon>Lophotrochozoa</taxon>
        <taxon>Mollusca</taxon>
        <taxon>Gastropoda</taxon>
        <taxon>Heterobranchia</taxon>
        <taxon>Euthyneura</taxon>
        <taxon>Panpulmonata</taxon>
        <taxon>Eupulmonata</taxon>
        <taxon>Stylommatophora</taxon>
        <taxon>Helicina</taxon>
        <taxon>Arionoidea</taxon>
        <taxon>Arionidae</taxon>
        <taxon>Arion</taxon>
    </lineage>
</organism>
<dbReference type="AlphaFoldDB" id="A0A0B6ZLE8"/>
<sequence>MTAMKEEVDDRFAGIDIDSLLIGQIIGHCLMVERKLCMKLLNLFSDSMA</sequence>
<proteinExistence type="predicted"/>
<reference evidence="1" key="1">
    <citation type="submission" date="2014-12" db="EMBL/GenBank/DDBJ databases">
        <title>Insight into the proteome of Arion vulgaris.</title>
        <authorList>
            <person name="Aradska J."/>
            <person name="Bulat T."/>
            <person name="Smidak R."/>
            <person name="Sarate P."/>
            <person name="Gangsoo J."/>
            <person name="Sialana F."/>
            <person name="Bilban M."/>
            <person name="Lubec G."/>
        </authorList>
    </citation>
    <scope>NUCLEOTIDE SEQUENCE</scope>
    <source>
        <tissue evidence="1">Skin</tissue>
    </source>
</reference>
<accession>A0A0B6ZLE8</accession>
<evidence type="ECO:0000313" key="1">
    <source>
        <dbReference type="EMBL" id="CEK69232.1"/>
    </source>
</evidence>